<dbReference type="AlphaFoldDB" id="A0A4V0WPH3"/>
<comment type="catalytic activity">
    <reaction evidence="13">
        <text>N(pros)-phospho-L-histidyl-[protein](out) + sucrose = sucrose 6(G)-phosphate(in) + L-histidyl-[protein]</text>
        <dbReference type="Rhea" id="RHEA:49236"/>
        <dbReference type="Rhea" id="RHEA-COMP:9745"/>
        <dbReference type="Rhea" id="RHEA-COMP:9746"/>
        <dbReference type="ChEBI" id="CHEBI:17992"/>
        <dbReference type="ChEBI" id="CHEBI:29979"/>
        <dbReference type="ChEBI" id="CHEBI:64837"/>
        <dbReference type="ChEBI" id="CHEBI:91002"/>
        <dbReference type="EC" id="2.7.1.211"/>
    </reaction>
</comment>
<evidence type="ECO:0000256" key="14">
    <source>
        <dbReference type="ARBA" id="ARBA00074554"/>
    </source>
</evidence>
<dbReference type="GO" id="GO:0005886">
    <property type="term" value="C:plasma membrane"/>
    <property type="evidence" value="ECO:0007669"/>
    <property type="project" value="UniProtKB-SubCell"/>
</dbReference>
<proteinExistence type="predicted"/>
<feature type="transmembrane region" description="Helical" evidence="17">
    <location>
        <begin position="350"/>
        <end position="370"/>
    </location>
</feature>
<keyword evidence="8" id="KW-0418">Kinase</keyword>
<dbReference type="SUPFAM" id="SSF55604">
    <property type="entry name" value="Glucose permease domain IIB"/>
    <property type="match status" value="1"/>
</dbReference>
<feature type="transmembrane region" description="Helical" evidence="17">
    <location>
        <begin position="173"/>
        <end position="193"/>
    </location>
</feature>
<feature type="active site" description="Phosphocysteine intermediate; for EIIB activity" evidence="16">
    <location>
        <position position="26"/>
    </location>
</feature>
<evidence type="ECO:0000256" key="1">
    <source>
        <dbReference type="ARBA" id="ARBA00004651"/>
    </source>
</evidence>
<dbReference type="SUPFAM" id="SSF51261">
    <property type="entry name" value="Duplicated hybrid motif"/>
    <property type="match status" value="1"/>
</dbReference>
<dbReference type="InterPro" id="IPR013013">
    <property type="entry name" value="PTS_EIIC_1"/>
</dbReference>
<feature type="transmembrane region" description="Helical" evidence="17">
    <location>
        <begin position="242"/>
        <end position="263"/>
    </location>
</feature>
<dbReference type="InterPro" id="IPR036878">
    <property type="entry name" value="Glu_permease_IIB"/>
</dbReference>
<dbReference type="Gene3D" id="2.70.70.10">
    <property type="entry name" value="Glucose Permease (Domain IIA)"/>
    <property type="match status" value="1"/>
</dbReference>
<dbReference type="InterPro" id="IPR018113">
    <property type="entry name" value="PTrfase_EIIB_Cys"/>
</dbReference>
<evidence type="ECO:0000256" key="15">
    <source>
        <dbReference type="ARBA" id="ARBA00081008"/>
    </source>
</evidence>
<evidence type="ECO:0000256" key="2">
    <source>
        <dbReference type="ARBA" id="ARBA00022448"/>
    </source>
</evidence>
<gene>
    <name evidence="21" type="primary">bglF_1</name>
    <name evidence="21" type="ORF">NRIC_17500</name>
</gene>
<dbReference type="PANTHER" id="PTHR30175:SF1">
    <property type="entry name" value="PTS SYSTEM ARBUTIN-, CELLOBIOSE-, AND SALICIN-SPECIFIC EIIBC COMPONENT-RELATED"/>
    <property type="match status" value="1"/>
</dbReference>
<dbReference type="GO" id="GO:0016301">
    <property type="term" value="F:kinase activity"/>
    <property type="evidence" value="ECO:0007669"/>
    <property type="project" value="UniProtKB-KW"/>
</dbReference>
<evidence type="ECO:0000259" key="18">
    <source>
        <dbReference type="PROSITE" id="PS51093"/>
    </source>
</evidence>
<dbReference type="NCBIfam" id="TIGR00830">
    <property type="entry name" value="PTBA"/>
    <property type="match status" value="1"/>
</dbReference>
<evidence type="ECO:0000256" key="7">
    <source>
        <dbReference type="ARBA" id="ARBA00022692"/>
    </source>
</evidence>
<evidence type="ECO:0000256" key="6">
    <source>
        <dbReference type="ARBA" id="ARBA00022683"/>
    </source>
</evidence>
<evidence type="ECO:0000256" key="4">
    <source>
        <dbReference type="ARBA" id="ARBA00022597"/>
    </source>
</evidence>
<keyword evidence="9 17" id="KW-1133">Transmembrane helix</keyword>
<feature type="domain" description="PTS EIIA type-1" evidence="18">
    <location>
        <begin position="484"/>
        <end position="588"/>
    </location>
</feature>
<dbReference type="RefSeq" id="WP_146622295.1">
    <property type="nucleotide sequence ID" value="NZ_BJCC01000013.1"/>
</dbReference>
<dbReference type="PROSITE" id="PS51103">
    <property type="entry name" value="PTS_EIIC_TYPE_1"/>
    <property type="match status" value="1"/>
</dbReference>
<keyword evidence="2" id="KW-0813">Transport</keyword>
<feature type="transmembrane region" description="Helical" evidence="17">
    <location>
        <begin position="419"/>
        <end position="442"/>
    </location>
</feature>
<keyword evidence="3" id="KW-1003">Cell membrane</keyword>
<dbReference type="GO" id="GO:0009401">
    <property type="term" value="P:phosphoenolpyruvate-dependent sugar phosphotransferase system"/>
    <property type="evidence" value="ECO:0007669"/>
    <property type="project" value="UniProtKB-KW"/>
</dbReference>
<evidence type="ECO:0000259" key="20">
    <source>
        <dbReference type="PROSITE" id="PS51103"/>
    </source>
</evidence>
<dbReference type="Pfam" id="PF00358">
    <property type="entry name" value="PTS_EIIA_1"/>
    <property type="match status" value="1"/>
</dbReference>
<dbReference type="OrthoDB" id="9769191at2"/>
<dbReference type="PROSITE" id="PS00371">
    <property type="entry name" value="PTS_EIIA_TYPE_1_HIS"/>
    <property type="match status" value="1"/>
</dbReference>
<dbReference type="PROSITE" id="PS51098">
    <property type="entry name" value="PTS_EIIB_TYPE_1"/>
    <property type="match status" value="1"/>
</dbReference>
<evidence type="ECO:0000256" key="5">
    <source>
        <dbReference type="ARBA" id="ARBA00022679"/>
    </source>
</evidence>
<feature type="domain" description="PTS EIIB type-1" evidence="19">
    <location>
        <begin position="4"/>
        <end position="86"/>
    </location>
</feature>
<keyword evidence="4" id="KW-0762">Sugar transport</keyword>
<evidence type="ECO:0000313" key="22">
    <source>
        <dbReference type="Proteomes" id="UP000290567"/>
    </source>
</evidence>
<keyword evidence="7 17" id="KW-0812">Transmembrane</keyword>
<dbReference type="Pfam" id="PF02378">
    <property type="entry name" value="PTS_EIIC"/>
    <property type="match status" value="1"/>
</dbReference>
<comment type="caution">
    <text evidence="21">The sequence shown here is derived from an EMBL/GenBank/DDBJ whole genome shotgun (WGS) entry which is preliminary data.</text>
</comment>
<protein>
    <recommendedName>
        <fullName evidence="14">PTS system sucrose-specific EIIBCA component</fullName>
        <ecNumber evidence="11">2.7.1.211</ecNumber>
    </recommendedName>
    <alternativeName>
        <fullName evidence="15">EIIBCA-Scr</fullName>
    </alternativeName>
</protein>
<dbReference type="InterPro" id="IPR001127">
    <property type="entry name" value="PTS_EIIA_1_perm"/>
</dbReference>
<evidence type="ECO:0000256" key="16">
    <source>
        <dbReference type="PROSITE-ProRule" id="PRU00421"/>
    </source>
</evidence>
<evidence type="ECO:0000256" key="13">
    <source>
        <dbReference type="ARBA" id="ARBA00048931"/>
    </source>
</evidence>
<dbReference type="EMBL" id="BJCC01000013">
    <property type="protein sequence ID" value="GCF93859.1"/>
    <property type="molecule type" value="Genomic_DNA"/>
</dbReference>
<comment type="subcellular location">
    <subcellularLocation>
        <location evidence="1">Cell membrane</location>
        <topology evidence="1">Multi-pass membrane protein</topology>
    </subcellularLocation>
</comment>
<evidence type="ECO:0000256" key="9">
    <source>
        <dbReference type="ARBA" id="ARBA00022989"/>
    </source>
</evidence>
<feature type="transmembrane region" description="Helical" evidence="17">
    <location>
        <begin position="112"/>
        <end position="135"/>
    </location>
</feature>
<dbReference type="GO" id="GO:0015771">
    <property type="term" value="P:trehalose transport"/>
    <property type="evidence" value="ECO:0007669"/>
    <property type="project" value="TreeGrafter"/>
</dbReference>
<dbReference type="PROSITE" id="PS51093">
    <property type="entry name" value="PTS_EIIA_TYPE_1"/>
    <property type="match status" value="1"/>
</dbReference>
<evidence type="ECO:0000256" key="8">
    <source>
        <dbReference type="ARBA" id="ARBA00022777"/>
    </source>
</evidence>
<feature type="transmembrane region" description="Helical" evidence="17">
    <location>
        <begin position="205"/>
        <end position="222"/>
    </location>
</feature>
<evidence type="ECO:0000256" key="12">
    <source>
        <dbReference type="ARBA" id="ARBA00045139"/>
    </source>
</evidence>
<dbReference type="PANTHER" id="PTHR30175">
    <property type="entry name" value="PHOSPHOTRANSFERASE SYSTEM TRANSPORT PROTEIN"/>
    <property type="match status" value="1"/>
</dbReference>
<evidence type="ECO:0000256" key="11">
    <source>
        <dbReference type="ARBA" id="ARBA00044053"/>
    </source>
</evidence>
<dbReference type="GO" id="GO:0008982">
    <property type="term" value="F:protein-N(PI)-phosphohistidine-sugar phosphotransferase activity"/>
    <property type="evidence" value="ECO:0007669"/>
    <property type="project" value="InterPro"/>
</dbReference>
<feature type="transmembrane region" description="Helical" evidence="17">
    <location>
        <begin position="147"/>
        <end position="166"/>
    </location>
</feature>
<dbReference type="PROSITE" id="PS01035">
    <property type="entry name" value="PTS_EIIB_TYPE_1_CYS"/>
    <property type="match status" value="1"/>
</dbReference>
<feature type="transmembrane region" description="Helical" evidence="17">
    <location>
        <begin position="318"/>
        <end position="338"/>
    </location>
</feature>
<evidence type="ECO:0000256" key="3">
    <source>
        <dbReference type="ARBA" id="ARBA00022475"/>
    </source>
</evidence>
<dbReference type="EC" id="2.7.1.211" evidence="11"/>
<keyword evidence="5" id="KW-0808">Transferase</keyword>
<evidence type="ECO:0000259" key="19">
    <source>
        <dbReference type="PROSITE" id="PS51098"/>
    </source>
</evidence>
<dbReference type="NCBIfam" id="TIGR01995">
    <property type="entry name" value="PTS-II-ABC-beta"/>
    <property type="match status" value="1"/>
</dbReference>
<reference evidence="22" key="1">
    <citation type="submission" date="2019-02" db="EMBL/GenBank/DDBJ databases">
        <title>Draft genome sequence of Enterococcus sp. Gos25-1.</title>
        <authorList>
            <person name="Tanaka N."/>
            <person name="Shiwa Y."/>
            <person name="Fujita N."/>
        </authorList>
    </citation>
    <scope>NUCLEOTIDE SEQUENCE [LARGE SCALE GENOMIC DNA]</scope>
    <source>
        <strain evidence="22">Gos25-1</strain>
    </source>
</reference>
<dbReference type="Gene3D" id="3.30.1360.60">
    <property type="entry name" value="Glucose permease domain IIB"/>
    <property type="match status" value="1"/>
</dbReference>
<evidence type="ECO:0000256" key="17">
    <source>
        <dbReference type="SAM" id="Phobius"/>
    </source>
</evidence>
<dbReference type="InterPro" id="IPR003352">
    <property type="entry name" value="PTS_EIIC"/>
</dbReference>
<dbReference type="InterPro" id="IPR050558">
    <property type="entry name" value="PTS_Sugar-Specific_Components"/>
</dbReference>
<keyword evidence="22" id="KW-1185">Reference proteome</keyword>
<feature type="domain" description="PTS EIIC type-1" evidence="20">
    <location>
        <begin position="116"/>
        <end position="454"/>
    </location>
</feature>
<organism evidence="21 22">
    <name type="scientific">Enterococcus florum</name>
    <dbReference type="NCBI Taxonomy" id="2480627"/>
    <lineage>
        <taxon>Bacteria</taxon>
        <taxon>Bacillati</taxon>
        <taxon>Bacillota</taxon>
        <taxon>Bacilli</taxon>
        <taxon>Lactobacillales</taxon>
        <taxon>Enterococcaceae</taxon>
        <taxon>Enterococcus</taxon>
    </lineage>
</organism>
<dbReference type="InterPro" id="IPR001996">
    <property type="entry name" value="PTS_IIB_1"/>
</dbReference>
<dbReference type="InterPro" id="IPR011055">
    <property type="entry name" value="Dup_hybrid_motif"/>
</dbReference>
<dbReference type="CDD" id="cd00212">
    <property type="entry name" value="PTS_IIB_glc"/>
    <property type="match status" value="1"/>
</dbReference>
<feature type="transmembrane region" description="Helical" evidence="17">
    <location>
        <begin position="377"/>
        <end position="399"/>
    </location>
</feature>
<evidence type="ECO:0000313" key="21">
    <source>
        <dbReference type="EMBL" id="GCF93859.1"/>
    </source>
</evidence>
<dbReference type="FunFam" id="3.30.1360.60:FF:000001">
    <property type="entry name" value="PTS system glucose-specific IIBC component PtsG"/>
    <property type="match status" value="1"/>
</dbReference>
<dbReference type="GO" id="GO:0090589">
    <property type="term" value="F:protein-phosphocysteine-trehalose phosphotransferase system transporter activity"/>
    <property type="evidence" value="ECO:0007669"/>
    <property type="project" value="TreeGrafter"/>
</dbReference>
<feature type="transmembrane region" description="Helical" evidence="17">
    <location>
        <begin position="283"/>
        <end position="306"/>
    </location>
</feature>
<accession>A0A4V0WPH3</accession>
<dbReference type="InterPro" id="IPR011297">
    <property type="entry name" value="PTS_IIABC_b_glu"/>
</dbReference>
<dbReference type="Proteomes" id="UP000290567">
    <property type="component" value="Unassembled WGS sequence"/>
</dbReference>
<dbReference type="Pfam" id="PF00367">
    <property type="entry name" value="PTS_EIIB"/>
    <property type="match status" value="1"/>
</dbReference>
<comment type="function">
    <text evidence="12">The phosphoenolpyruvate-dependent sugar phosphotransferase system (sugar PTS), a major carbohydrate active transport system, catalyzes the phosphorylation of incoming sugar substrates concomitantly with their translocation across the cell membrane. This system is involved in sucrose transport.</text>
</comment>
<sequence length="614" mass="66434">MNYEKFCNQLIELVGGKENIQSVTNCMTRLRFKLNNRSLAKTEEIKELPDVIDVVSNDVAYQVIIGTQVQDIRPEINQILGLSGEGNQSEPAEKENFVTMALRVLSEAMGPILIPIMAAGLLAGILSLLSLTGLVSAESSTYMILDAIRQSVFFFLPVLIAISFGRQLGVNEYLAVTIALTMMSETINGAAGLDFLGLKLPETTYSNSFFPIILSIIFMKYVGKALEKLIPKAMQYFFNPVLTLIITLPVTLILFGPLGMYIGDGLNFVFDFIGGTFGNWMVVMLYAALQPFLITIGAGNFIIPIFMNSYATLGYDPVFTAAWIVSDIAVCGAVMGYFFRSKDKKQKQLFGTTAFSAFMGVTEPAVYGVFVKYRRPYIAVMIGGGLGGLFAGLMNVVGYAPVSLFGIASFIGESNYRNFYMMVIAVIIGFVGAAVAAFILGIPDDEKIKEKQVEPVGSNAEAVTKLLIKAPVKGKNVALSNVNDKAFSSSALGKGLGIEPEEDTIHAPVNGEIVSLFPTNHAIGIKTEYGVELLIHIGINTVELEGQYFESFVKQGDKVSVGDAILKADMAGIRNAGYDPVVITVITNTADYLDVLPTSDPSLNNNEDCLTVVV</sequence>
<name>A0A4V0WPH3_9ENTE</name>
<evidence type="ECO:0000256" key="10">
    <source>
        <dbReference type="ARBA" id="ARBA00023136"/>
    </source>
</evidence>
<keyword evidence="6" id="KW-0598">Phosphotransferase system</keyword>
<dbReference type="FunFam" id="2.70.70.10:FF:000001">
    <property type="entry name" value="PTS system glucose-specific IIA component"/>
    <property type="match status" value="1"/>
</dbReference>
<keyword evidence="10 17" id="KW-0472">Membrane</keyword>